<feature type="region of interest" description="Disordered" evidence="1">
    <location>
        <begin position="20"/>
        <end position="98"/>
    </location>
</feature>
<gene>
    <name evidence="2" type="ORF">A0H81_06284</name>
</gene>
<keyword evidence="3" id="KW-1185">Reference proteome</keyword>
<sequence>MAAMLETPSRVWRRIEAVEGRDMPSLPSLPSFDDSADQLSESTEDVSEDVQITSPIHSTPAPISSHTRSTIRPPSSTSSTARFAHSIASRSSKSALSISRATVIKQDLQESFDISSIPSLPNIRGHGTGDMDIHSSDQDTEDNSIPEDYLPPTIGDDMDGDLDISDALQSISRPNSPSIHDTATPKKTYDYSVSLKSEKQPSPFDRMRNVAFRRPLSRTRTPSLTRTTPSPSSSSSHSTPRSNSSIPYTGSEPPSPLPGISVPLPPSAGASPNAEEGEYTDALQLTLEEGTAPGLLRNNSQEGGSQGRNVSEQSQSESREPTFSSEEAPTQTDRTVDESNNSNTIRGLRSPTPFSAVFSSPGPSAVFTPTPAFQPRARARFNAPPPPLESTTPQFPSVRFAADGHRDEESTDDHDDFHTTQDTQDHDADLEDPTTPHAHKRSFLLSVINSTARPRLKFPTPHPHRTGGAQQISAPMTPGVNLQTALAGVAPRPQLRRRLSHPLAQTWTPAPAPASDTQSNSGSESPYDTGAERASFISTASSHDLTTHVRANASFDPVIGLGERGHGVGRFNAGKLNAYLHGLNRRLQEENEMLVGRLKVFEEKFGKNGDEQPTPARPQPQVQGRRARGEADA</sequence>
<dbReference type="EMBL" id="LUGG01000006">
    <property type="protein sequence ID" value="OBZ74034.1"/>
    <property type="molecule type" value="Genomic_DNA"/>
</dbReference>
<feature type="compositionally biased region" description="Low complexity" evidence="1">
    <location>
        <begin position="64"/>
        <end position="98"/>
    </location>
</feature>
<feature type="region of interest" description="Disordered" evidence="1">
    <location>
        <begin position="605"/>
        <end position="633"/>
    </location>
</feature>
<dbReference type="Proteomes" id="UP000092993">
    <property type="component" value="Unassembled WGS sequence"/>
</dbReference>
<evidence type="ECO:0000256" key="1">
    <source>
        <dbReference type="SAM" id="MobiDB-lite"/>
    </source>
</evidence>
<feature type="compositionally biased region" description="Polar residues" evidence="1">
    <location>
        <begin position="167"/>
        <end position="181"/>
    </location>
</feature>
<evidence type="ECO:0000313" key="2">
    <source>
        <dbReference type="EMBL" id="OBZ74034.1"/>
    </source>
</evidence>
<name>A0A1C7MG92_GRIFR</name>
<feature type="compositionally biased region" description="Low complexity" evidence="1">
    <location>
        <begin position="368"/>
        <end position="382"/>
    </location>
</feature>
<proteinExistence type="predicted"/>
<dbReference type="OrthoDB" id="2020852at2759"/>
<feature type="compositionally biased region" description="Polar residues" evidence="1">
    <location>
        <begin position="515"/>
        <end position="526"/>
    </location>
</feature>
<organism evidence="2 3">
    <name type="scientific">Grifola frondosa</name>
    <name type="common">Maitake</name>
    <name type="synonym">Polyporus frondosus</name>
    <dbReference type="NCBI Taxonomy" id="5627"/>
    <lineage>
        <taxon>Eukaryota</taxon>
        <taxon>Fungi</taxon>
        <taxon>Dikarya</taxon>
        <taxon>Basidiomycota</taxon>
        <taxon>Agaricomycotina</taxon>
        <taxon>Agaricomycetes</taxon>
        <taxon>Polyporales</taxon>
        <taxon>Grifolaceae</taxon>
        <taxon>Grifola</taxon>
    </lineage>
</organism>
<comment type="caution">
    <text evidence="2">The sequence shown here is derived from an EMBL/GenBank/DDBJ whole genome shotgun (WGS) entry which is preliminary data.</text>
</comment>
<protein>
    <submittedName>
        <fullName evidence="2">Uncharacterized protein</fullName>
    </submittedName>
</protein>
<feature type="region of interest" description="Disordered" evidence="1">
    <location>
        <begin position="503"/>
        <end position="531"/>
    </location>
</feature>
<dbReference type="STRING" id="5627.A0A1C7MG92"/>
<feature type="compositionally biased region" description="Polar residues" evidence="1">
    <location>
        <begin position="297"/>
        <end position="345"/>
    </location>
</feature>
<feature type="compositionally biased region" description="Basic and acidic residues" evidence="1">
    <location>
        <begin position="415"/>
        <end position="427"/>
    </location>
</feature>
<feature type="compositionally biased region" description="Low complexity" evidence="1">
    <location>
        <begin position="218"/>
        <end position="247"/>
    </location>
</feature>
<dbReference type="AlphaFoldDB" id="A0A1C7MG92"/>
<accession>A0A1C7MG92</accession>
<evidence type="ECO:0000313" key="3">
    <source>
        <dbReference type="Proteomes" id="UP000092993"/>
    </source>
</evidence>
<feature type="region of interest" description="Disordered" evidence="1">
    <location>
        <begin position="454"/>
        <end position="474"/>
    </location>
</feature>
<reference evidence="2 3" key="1">
    <citation type="submission" date="2016-03" db="EMBL/GenBank/DDBJ databases">
        <title>Whole genome sequencing of Grifola frondosa 9006-11.</title>
        <authorList>
            <person name="Min B."/>
            <person name="Park H."/>
            <person name="Kim J.-G."/>
            <person name="Cho H."/>
            <person name="Oh Y.-L."/>
            <person name="Kong W.-S."/>
            <person name="Choi I.-G."/>
        </authorList>
    </citation>
    <scope>NUCLEOTIDE SEQUENCE [LARGE SCALE GENOMIC DNA]</scope>
    <source>
        <strain evidence="2 3">9006-11</strain>
    </source>
</reference>
<feature type="compositionally biased region" description="Basic and acidic residues" evidence="1">
    <location>
        <begin position="127"/>
        <end position="137"/>
    </location>
</feature>
<feature type="region of interest" description="Disordered" evidence="1">
    <location>
        <begin position="116"/>
        <end position="441"/>
    </location>
</feature>